<dbReference type="Gene3D" id="3.40.50.720">
    <property type="entry name" value="NAD(P)-binding Rossmann-like Domain"/>
    <property type="match status" value="2"/>
</dbReference>
<dbReference type="GO" id="GO:0030267">
    <property type="term" value="F:glyoxylate reductase (NADPH) activity"/>
    <property type="evidence" value="ECO:0007669"/>
    <property type="project" value="UniProtKB-EC"/>
</dbReference>
<protein>
    <recommendedName>
        <fullName evidence="4">glyoxylate reductase (NADP(+))</fullName>
        <ecNumber evidence="4">1.1.1.79</ecNumber>
    </recommendedName>
</protein>
<keyword evidence="2 5" id="KW-0560">Oxidoreductase</keyword>
<dbReference type="SUPFAM" id="SSF51735">
    <property type="entry name" value="NAD(P)-binding Rossmann-fold domains"/>
    <property type="match status" value="1"/>
</dbReference>
<dbReference type="InterPro" id="IPR050223">
    <property type="entry name" value="D-isomer_2-hydroxyacid_DH"/>
</dbReference>
<evidence type="ECO:0000313" key="8">
    <source>
        <dbReference type="EMBL" id="KAK7292542.1"/>
    </source>
</evidence>
<dbReference type="EC" id="1.1.1.79" evidence="4"/>
<dbReference type="GO" id="GO:0005829">
    <property type="term" value="C:cytosol"/>
    <property type="evidence" value="ECO:0007669"/>
    <property type="project" value="TreeGrafter"/>
</dbReference>
<sequence length="323" mass="35355">MADQNLNLPKVIMHGPPALSSVLQPSYSQNFHIINPSFLPLHQFISTHTHLCSTVYAMLCYPGYPVTAHELRLLPSLRLVVTPSAGTDHIDLSECRHRGIRVAGAGNLFSADVADLAVALLIDVTMRISAADRCLKRRTPFASSHFPRSFKLTGKKVGIVGMGKIGIEVAHRLEAFGCIISYNSRNKKPLVKYPFYSTVVELATNNNALVLCCALNDQTRHTVNREVMLALGKEGVIVNVARGALIEENELLRCLMEGEIGGAGLDVFENEPHVNQRFFLLDNVVLSPHAGFSTSESFTGIAQLVGRNLEAFFSNKPLITPVI</sequence>
<evidence type="ECO:0000256" key="2">
    <source>
        <dbReference type="ARBA" id="ARBA00023002"/>
    </source>
</evidence>
<evidence type="ECO:0000256" key="1">
    <source>
        <dbReference type="ARBA" id="ARBA00022857"/>
    </source>
</evidence>
<comment type="caution">
    <text evidence="8">The sequence shown here is derived from an EMBL/GenBank/DDBJ whole genome shotgun (WGS) entry which is preliminary data.</text>
</comment>
<organism evidence="8 9">
    <name type="scientific">Clitoria ternatea</name>
    <name type="common">Butterfly pea</name>
    <dbReference type="NCBI Taxonomy" id="43366"/>
    <lineage>
        <taxon>Eukaryota</taxon>
        <taxon>Viridiplantae</taxon>
        <taxon>Streptophyta</taxon>
        <taxon>Embryophyta</taxon>
        <taxon>Tracheophyta</taxon>
        <taxon>Spermatophyta</taxon>
        <taxon>Magnoliopsida</taxon>
        <taxon>eudicotyledons</taxon>
        <taxon>Gunneridae</taxon>
        <taxon>Pentapetalae</taxon>
        <taxon>rosids</taxon>
        <taxon>fabids</taxon>
        <taxon>Fabales</taxon>
        <taxon>Fabaceae</taxon>
        <taxon>Papilionoideae</taxon>
        <taxon>50 kb inversion clade</taxon>
        <taxon>NPAAA clade</taxon>
        <taxon>indigoferoid/millettioid clade</taxon>
        <taxon>Phaseoleae</taxon>
        <taxon>Clitoria</taxon>
    </lineage>
</organism>
<dbReference type="PANTHER" id="PTHR10996">
    <property type="entry name" value="2-HYDROXYACID DEHYDROGENASE-RELATED"/>
    <property type="match status" value="1"/>
</dbReference>
<dbReference type="InterPro" id="IPR006139">
    <property type="entry name" value="D-isomer_2_OHA_DH_cat_dom"/>
</dbReference>
<dbReference type="AlphaFoldDB" id="A0AAN9J5C0"/>
<dbReference type="InterPro" id="IPR036291">
    <property type="entry name" value="NAD(P)-bd_dom_sf"/>
</dbReference>
<keyword evidence="9" id="KW-1185">Reference proteome</keyword>
<dbReference type="Pfam" id="PF02826">
    <property type="entry name" value="2-Hacid_dh_C"/>
    <property type="match status" value="1"/>
</dbReference>
<gene>
    <name evidence="8" type="ORF">RJT34_15393</name>
</gene>
<feature type="domain" description="D-isomer specific 2-hydroxyacid dehydrogenase catalytic" evidence="6">
    <location>
        <begin position="54"/>
        <end position="322"/>
    </location>
</feature>
<feature type="domain" description="D-isomer specific 2-hydroxyacid dehydrogenase NAD-binding" evidence="7">
    <location>
        <begin position="118"/>
        <end position="291"/>
    </location>
</feature>
<evidence type="ECO:0000256" key="5">
    <source>
        <dbReference type="RuleBase" id="RU003719"/>
    </source>
</evidence>
<evidence type="ECO:0000259" key="6">
    <source>
        <dbReference type="Pfam" id="PF00389"/>
    </source>
</evidence>
<reference evidence="8 9" key="1">
    <citation type="submission" date="2024-01" db="EMBL/GenBank/DDBJ databases">
        <title>The genomes of 5 underutilized Papilionoideae crops provide insights into root nodulation and disease resistance.</title>
        <authorList>
            <person name="Yuan L."/>
        </authorList>
    </citation>
    <scope>NUCLEOTIDE SEQUENCE [LARGE SCALE GENOMIC DNA]</scope>
    <source>
        <strain evidence="8">LY-2023</strain>
        <tissue evidence="8">Leaf</tissue>
    </source>
</reference>
<evidence type="ECO:0000256" key="3">
    <source>
        <dbReference type="ARBA" id="ARBA00023027"/>
    </source>
</evidence>
<dbReference type="InterPro" id="IPR006140">
    <property type="entry name" value="D-isomer_DH_NAD-bd"/>
</dbReference>
<dbReference type="GO" id="GO:0016618">
    <property type="term" value="F:hydroxypyruvate reductase [NAD(P)H] activity"/>
    <property type="evidence" value="ECO:0007669"/>
    <property type="project" value="UniProtKB-ARBA"/>
</dbReference>
<dbReference type="PANTHER" id="PTHR10996:SF234">
    <property type="entry name" value="D-GLYCERATE DEHYDROGENASE_HYDROXYPYRUVATE REDUCTASE"/>
    <property type="match status" value="1"/>
</dbReference>
<dbReference type="GO" id="GO:0051287">
    <property type="term" value="F:NAD binding"/>
    <property type="evidence" value="ECO:0007669"/>
    <property type="project" value="InterPro"/>
</dbReference>
<evidence type="ECO:0000259" key="7">
    <source>
        <dbReference type="Pfam" id="PF02826"/>
    </source>
</evidence>
<keyword evidence="3" id="KW-0520">NAD</keyword>
<dbReference type="EMBL" id="JAYKXN010000004">
    <property type="protein sequence ID" value="KAK7292542.1"/>
    <property type="molecule type" value="Genomic_DNA"/>
</dbReference>
<dbReference type="FunFam" id="3.40.50.720:FF:000213">
    <property type="entry name" value="Putative 2-hydroxyacid dehydrogenase"/>
    <property type="match status" value="1"/>
</dbReference>
<dbReference type="GO" id="GO:0009853">
    <property type="term" value="P:photorespiration"/>
    <property type="evidence" value="ECO:0007669"/>
    <property type="project" value="UniProtKB-ARBA"/>
</dbReference>
<comment type="similarity">
    <text evidence="5">Belongs to the D-isomer specific 2-hydroxyacid dehydrogenase family.</text>
</comment>
<accession>A0AAN9J5C0</accession>
<dbReference type="Proteomes" id="UP001359559">
    <property type="component" value="Unassembled WGS sequence"/>
</dbReference>
<evidence type="ECO:0000313" key="9">
    <source>
        <dbReference type="Proteomes" id="UP001359559"/>
    </source>
</evidence>
<keyword evidence="1" id="KW-0521">NADP</keyword>
<dbReference type="SUPFAM" id="SSF52283">
    <property type="entry name" value="Formate/glycerate dehydrogenase catalytic domain-like"/>
    <property type="match status" value="1"/>
</dbReference>
<dbReference type="Pfam" id="PF00389">
    <property type="entry name" value="2-Hacid_dh"/>
    <property type="match status" value="1"/>
</dbReference>
<proteinExistence type="inferred from homology"/>
<evidence type="ECO:0000256" key="4">
    <source>
        <dbReference type="ARBA" id="ARBA00066661"/>
    </source>
</evidence>
<dbReference type="CDD" id="cd12156">
    <property type="entry name" value="HPPR"/>
    <property type="match status" value="1"/>
</dbReference>
<name>A0AAN9J5C0_CLITE</name>